<dbReference type="PANTHER" id="PTHR21660:SF1">
    <property type="entry name" value="ACYL-COENZYME A THIOESTERASE 13"/>
    <property type="match status" value="1"/>
</dbReference>
<dbReference type="NCBIfam" id="TIGR00369">
    <property type="entry name" value="unchar_dom_1"/>
    <property type="match status" value="1"/>
</dbReference>
<dbReference type="InterPro" id="IPR039298">
    <property type="entry name" value="ACOT13"/>
</dbReference>
<dbReference type="RefSeq" id="WP_138015175.1">
    <property type="nucleotide sequence ID" value="NZ_SULI01000003.1"/>
</dbReference>
<dbReference type="Pfam" id="PF03061">
    <property type="entry name" value="4HBT"/>
    <property type="match status" value="1"/>
</dbReference>
<protein>
    <submittedName>
        <fullName evidence="4">PaaI family thioesterase</fullName>
    </submittedName>
</protein>
<feature type="domain" description="Thioesterase" evidence="3">
    <location>
        <begin position="50"/>
        <end position="119"/>
    </location>
</feature>
<sequence>MSLSPQQAQDIFSENFAPWIQALGLTITDISNSGATLMMPITPDLARVGGIVCGQALASMADTAMVFAAFGHLQAAHPVATTNLDTQFLRPATGEAVRCDAEIVRAGKALMFARATMVAMPSEKIVATATATFYIPPK</sequence>
<evidence type="ECO:0000313" key="5">
    <source>
        <dbReference type="Proteomes" id="UP000306575"/>
    </source>
</evidence>
<dbReference type="AlphaFoldDB" id="A0A4V6YFL3"/>
<dbReference type="SUPFAM" id="SSF54637">
    <property type="entry name" value="Thioesterase/thiol ester dehydrase-isomerase"/>
    <property type="match status" value="1"/>
</dbReference>
<dbReference type="CDD" id="cd03443">
    <property type="entry name" value="PaaI_thioesterase"/>
    <property type="match status" value="1"/>
</dbReference>
<comment type="caution">
    <text evidence="4">The sequence shown here is derived from an EMBL/GenBank/DDBJ whole genome shotgun (WGS) entry which is preliminary data.</text>
</comment>
<dbReference type="InterPro" id="IPR029069">
    <property type="entry name" value="HotDog_dom_sf"/>
</dbReference>
<dbReference type="PANTHER" id="PTHR21660">
    <property type="entry name" value="THIOESTERASE SUPERFAMILY MEMBER-RELATED"/>
    <property type="match status" value="1"/>
</dbReference>
<evidence type="ECO:0000259" key="3">
    <source>
        <dbReference type="Pfam" id="PF03061"/>
    </source>
</evidence>
<organism evidence="4 5">
    <name type="scientific">Shimia litoralis</name>
    <dbReference type="NCBI Taxonomy" id="420403"/>
    <lineage>
        <taxon>Bacteria</taxon>
        <taxon>Pseudomonadati</taxon>
        <taxon>Pseudomonadota</taxon>
        <taxon>Alphaproteobacteria</taxon>
        <taxon>Rhodobacterales</taxon>
        <taxon>Roseobacteraceae</taxon>
    </lineage>
</organism>
<name>A0A4V6YFL3_9RHOB</name>
<dbReference type="InterPro" id="IPR003736">
    <property type="entry name" value="PAAI_dom"/>
</dbReference>
<reference evidence="4 5" key="1">
    <citation type="submission" date="2019-04" db="EMBL/GenBank/DDBJ databases">
        <title>Genome sequence of Pelagicola litoralis CL-ES2.</title>
        <authorList>
            <person name="Cao J."/>
        </authorList>
    </citation>
    <scope>NUCLEOTIDE SEQUENCE [LARGE SCALE GENOMIC DNA]</scope>
    <source>
        <strain evidence="4 5">CL-ES2</strain>
    </source>
</reference>
<dbReference type="EMBL" id="SULI01000003">
    <property type="protein sequence ID" value="TKZ21851.1"/>
    <property type="molecule type" value="Genomic_DNA"/>
</dbReference>
<comment type="similarity">
    <text evidence="1">Belongs to the thioesterase PaaI family.</text>
</comment>
<dbReference type="InterPro" id="IPR006683">
    <property type="entry name" value="Thioestr_dom"/>
</dbReference>
<keyword evidence="2" id="KW-0378">Hydrolase</keyword>
<evidence type="ECO:0000256" key="2">
    <source>
        <dbReference type="ARBA" id="ARBA00022801"/>
    </source>
</evidence>
<gene>
    <name evidence="4" type="ORF">FAP39_04425</name>
</gene>
<dbReference type="GO" id="GO:0047617">
    <property type="term" value="F:fatty acyl-CoA hydrolase activity"/>
    <property type="evidence" value="ECO:0007669"/>
    <property type="project" value="InterPro"/>
</dbReference>
<dbReference type="OrthoDB" id="8588611at2"/>
<evidence type="ECO:0000256" key="1">
    <source>
        <dbReference type="ARBA" id="ARBA00008324"/>
    </source>
</evidence>
<evidence type="ECO:0000313" key="4">
    <source>
        <dbReference type="EMBL" id="TKZ21851.1"/>
    </source>
</evidence>
<dbReference type="Gene3D" id="3.10.129.10">
    <property type="entry name" value="Hotdog Thioesterase"/>
    <property type="match status" value="1"/>
</dbReference>
<dbReference type="Proteomes" id="UP000306575">
    <property type="component" value="Unassembled WGS sequence"/>
</dbReference>
<proteinExistence type="inferred from homology"/>
<accession>A0A4V6YFL3</accession>
<keyword evidence="5" id="KW-1185">Reference proteome</keyword>